<protein>
    <submittedName>
        <fullName evidence="10">Magnesium transporter NIPA-domain-containing protein</fullName>
    </submittedName>
</protein>
<dbReference type="OrthoDB" id="405996at2759"/>
<feature type="domain" description="HSac2" evidence="9">
    <location>
        <begin position="1105"/>
        <end position="1266"/>
    </location>
</feature>
<evidence type="ECO:0000256" key="3">
    <source>
        <dbReference type="ARBA" id="ARBA00022824"/>
    </source>
</evidence>
<dbReference type="GO" id="GO:0015095">
    <property type="term" value="F:magnesium ion transmembrane transporter activity"/>
    <property type="evidence" value="ECO:0007669"/>
    <property type="project" value="InterPro"/>
</dbReference>
<keyword evidence="4 7" id="KW-1133">Transmembrane helix</keyword>
<dbReference type="InterPro" id="IPR022158">
    <property type="entry name" value="Inositol_phosphatase"/>
</dbReference>
<feature type="transmembrane region" description="Helical" evidence="7">
    <location>
        <begin position="88"/>
        <end position="107"/>
    </location>
</feature>
<dbReference type="InterPro" id="IPR008521">
    <property type="entry name" value="Mg_trans_NIPA"/>
</dbReference>
<comment type="subcellular location">
    <subcellularLocation>
        <location evidence="1">Endoplasmic reticulum membrane</location>
        <topology evidence="1">Multi-pass membrane protein</topology>
    </subcellularLocation>
</comment>
<feature type="transmembrane region" description="Helical" evidence="7">
    <location>
        <begin position="257"/>
        <end position="275"/>
    </location>
</feature>
<evidence type="ECO:0000256" key="6">
    <source>
        <dbReference type="SAM" id="MobiDB-lite"/>
    </source>
</evidence>
<evidence type="ECO:0000256" key="2">
    <source>
        <dbReference type="ARBA" id="ARBA00022692"/>
    </source>
</evidence>
<dbReference type="GO" id="GO:0043812">
    <property type="term" value="F:phosphatidylinositol-4-phosphate phosphatase activity"/>
    <property type="evidence" value="ECO:0007669"/>
    <property type="project" value="TreeGrafter"/>
</dbReference>
<dbReference type="GO" id="GO:0005783">
    <property type="term" value="C:endoplasmic reticulum"/>
    <property type="evidence" value="ECO:0007669"/>
    <property type="project" value="TreeGrafter"/>
</dbReference>
<feature type="transmembrane region" description="Helical" evidence="7">
    <location>
        <begin position="62"/>
        <end position="81"/>
    </location>
</feature>
<dbReference type="Pfam" id="PF05653">
    <property type="entry name" value="Mg_trans_NIPA"/>
    <property type="match status" value="1"/>
</dbReference>
<dbReference type="PANTHER" id="PTHR45662:SF7">
    <property type="entry name" value="SACI DOMAIN PROTEIN (AFU_ORTHOLOGUE AFUA_1G15890)"/>
    <property type="match status" value="1"/>
</dbReference>
<accession>A0A5N6UZ10</accession>
<feature type="compositionally biased region" description="Polar residues" evidence="6">
    <location>
        <begin position="302"/>
        <end position="312"/>
    </location>
</feature>
<feature type="compositionally biased region" description="Acidic residues" evidence="6">
    <location>
        <begin position="529"/>
        <end position="550"/>
    </location>
</feature>
<feature type="region of interest" description="Disordered" evidence="6">
    <location>
        <begin position="521"/>
        <end position="565"/>
    </location>
</feature>
<evidence type="ECO:0000259" key="8">
    <source>
        <dbReference type="PROSITE" id="PS50275"/>
    </source>
</evidence>
<evidence type="ECO:0000313" key="10">
    <source>
        <dbReference type="EMBL" id="KAE8163896.1"/>
    </source>
</evidence>
<dbReference type="GO" id="GO:0016020">
    <property type="term" value="C:membrane"/>
    <property type="evidence" value="ECO:0007669"/>
    <property type="project" value="UniProtKB-SubCell"/>
</dbReference>
<evidence type="ECO:0000259" key="9">
    <source>
        <dbReference type="PROSITE" id="PS51791"/>
    </source>
</evidence>
<feature type="transmembrane region" description="Helical" evidence="7">
    <location>
        <begin position="463"/>
        <end position="481"/>
    </location>
</feature>
<dbReference type="EMBL" id="ML738613">
    <property type="protein sequence ID" value="KAE8163896.1"/>
    <property type="molecule type" value="Genomic_DNA"/>
</dbReference>
<keyword evidence="3" id="KW-0256">Endoplasmic reticulum</keyword>
<evidence type="ECO:0000256" key="5">
    <source>
        <dbReference type="ARBA" id="ARBA00023136"/>
    </source>
</evidence>
<dbReference type="InterPro" id="IPR034753">
    <property type="entry name" value="hSac2"/>
</dbReference>
<dbReference type="InterPro" id="IPR002013">
    <property type="entry name" value="SAC_dom"/>
</dbReference>
<name>A0A5N6UZ10_ASPTM</name>
<feature type="transmembrane region" description="Helical" evidence="7">
    <location>
        <begin position="35"/>
        <end position="56"/>
    </location>
</feature>
<dbReference type="GO" id="GO:0046856">
    <property type="term" value="P:phosphatidylinositol dephosphorylation"/>
    <property type="evidence" value="ECO:0007669"/>
    <property type="project" value="TreeGrafter"/>
</dbReference>
<sequence length="1356" mass="150017">MAIGTSFVITKKGLTQASEQHGFEGEGFSYLKSPIWWGGVITLAIGEVANFAAYAFAPAILVTPLGALSVLIGAVLGSYFLNEKLGTLGKMGCALCLLGSVVIVLHAPPDKPVETIEEILHYALQPGFLLYCLAVAIFSTVMIYRVAPVYGKKNPLIFISICSTVGSVSVMSVKAFGIALKLTLGGNNQFTHASTYVFMIVTAFCILTQMNYFNKALNQFSTSIVNPLYYVTFTTATLCASFILFKGFNTTDAVNTISLLCGFLIIFSGVYLLNLSRHDPDGRQMLNSKLDDEGVPTDGIASFQTRRSMQSRRSNEPHRRSSSSLAFLNGNGDREGLIHAYDVENQAYGLSELTEESDGEPGPTLEERKIALDLIASHPTQFPKLARFSASAKPITGDMPALLRKLGIFAAVDGLILQFHGNGLRHNGTGESSSIRIDYKTSKVSFIPTCPADQDERDSGLEAFGLVGLLTIASYSFLISITQRQQVAQIQGKPVYTITNVAIIPTSSQEDASRAISQAKEQLLQGEGGQDETASEESISDVETDSEDLDVGTVPSSPVREASHVRGHSVSSIAEDVIGKRARFGRFAANWLSRKTLGLPGFGTVGQEPTDTSKGADQEVTHSVDTNVNKENAEATASEVDVSPRQSAGQLSSTDPIIELLPKLLRYTRLLFTSNNFFFAYDYDLTRHIGGQNLAFKNSHLPLHKVVDELYFWNRHLMEPFITIDAHGFVLPLMQGFVGQREFTVATTEDHRPTGPNSPQKSSEGLILDETHETQAPGVDNRKFLLTLISRRSVKRPGLRYLRRGVDDEGNTANSVETEQILSDPDWDPARNVYSHLQVRGSIPLYFSQSPYAFKPVPVLHHSPETNQIAFDRHFRNLSRKYGKIQAVSLIDKHAGEKKLGEQYEKYAQAMNQSGGIDGTQLGLEWFDFHNECRGMKFENVSRLVNSLESTLNEYSDTVVQNNTVVRGQTGIVRTNCMDCLDRTGVAQCAFGQWALERELKQEGLNIDLGGDSSTQWFNTLWADNGDAISKQYSSTAALKGDYTRTRKRDYRGALNDLGLTLTRYFNNIVNDYFSQACIDYMLGNVSTQVFKEFATEMQTADPGISVQKLRQNAIDTSCRIVISEQSEEFLGGWTMLTPRQPNTLRTLPFEEAVLLLTDAAIYSCRFDWNIDKVLSFERIDLRSVTRINYGTYITSILTDTQTDQHGNVGLVIEYREGDANALRVNTRSLQSNVDTKTLDSNAPSSNEWDVYSWFKGTPHSTTRFIAFKALPLSNSVTQTKKSSVTVSETDWVRTICEEIERAMKAGEVQRPDPNNQKEEAPSIIEASDIISLDDAKKRTGIFEHLVYDIKKLVWA</sequence>
<dbReference type="Proteomes" id="UP000326950">
    <property type="component" value="Unassembled WGS sequence"/>
</dbReference>
<feature type="transmembrane region" description="Helical" evidence="7">
    <location>
        <begin position="119"/>
        <end position="144"/>
    </location>
</feature>
<feature type="domain" description="SAC" evidence="8">
    <location>
        <begin position="668"/>
        <end position="1035"/>
    </location>
</feature>
<reference evidence="10 11" key="1">
    <citation type="submission" date="2019-04" db="EMBL/GenBank/DDBJ databases">
        <title>Friends and foes A comparative genomics study of 23 Aspergillus species from section Flavi.</title>
        <authorList>
            <consortium name="DOE Joint Genome Institute"/>
            <person name="Kjaerbolling I."/>
            <person name="Vesth T."/>
            <person name="Frisvad J.C."/>
            <person name="Nybo J.L."/>
            <person name="Theobald S."/>
            <person name="Kildgaard S."/>
            <person name="Isbrandt T."/>
            <person name="Kuo A."/>
            <person name="Sato A."/>
            <person name="Lyhne E.K."/>
            <person name="Kogle M.E."/>
            <person name="Wiebenga A."/>
            <person name="Kun R.S."/>
            <person name="Lubbers R.J."/>
            <person name="Makela M.R."/>
            <person name="Barry K."/>
            <person name="Chovatia M."/>
            <person name="Clum A."/>
            <person name="Daum C."/>
            <person name="Haridas S."/>
            <person name="He G."/>
            <person name="LaButti K."/>
            <person name="Lipzen A."/>
            <person name="Mondo S."/>
            <person name="Riley R."/>
            <person name="Salamov A."/>
            <person name="Simmons B.A."/>
            <person name="Magnuson J.K."/>
            <person name="Henrissat B."/>
            <person name="Mortensen U.H."/>
            <person name="Larsen T.O."/>
            <person name="Devries R.P."/>
            <person name="Grigoriev I.V."/>
            <person name="Machida M."/>
            <person name="Baker S.E."/>
            <person name="Andersen M.R."/>
        </authorList>
    </citation>
    <scope>NUCLEOTIDE SEQUENCE [LARGE SCALE GENOMIC DNA]</scope>
    <source>
        <strain evidence="10 11">CBS 117626</strain>
    </source>
</reference>
<feature type="transmembrane region" description="Helical" evidence="7">
    <location>
        <begin position="156"/>
        <end position="178"/>
    </location>
</feature>
<organism evidence="10 11">
    <name type="scientific">Aspergillus tamarii</name>
    <dbReference type="NCBI Taxonomy" id="41984"/>
    <lineage>
        <taxon>Eukaryota</taxon>
        <taxon>Fungi</taxon>
        <taxon>Dikarya</taxon>
        <taxon>Ascomycota</taxon>
        <taxon>Pezizomycotina</taxon>
        <taxon>Eurotiomycetes</taxon>
        <taxon>Eurotiomycetidae</taxon>
        <taxon>Eurotiales</taxon>
        <taxon>Aspergillaceae</taxon>
        <taxon>Aspergillus</taxon>
        <taxon>Aspergillus subgen. Circumdati</taxon>
    </lineage>
</organism>
<gene>
    <name evidence="10" type="ORF">BDV40DRAFT_299041</name>
</gene>
<evidence type="ECO:0000313" key="11">
    <source>
        <dbReference type="Proteomes" id="UP000326950"/>
    </source>
</evidence>
<evidence type="ECO:0000256" key="7">
    <source>
        <dbReference type="SAM" id="Phobius"/>
    </source>
</evidence>
<feature type="region of interest" description="Disordered" evidence="6">
    <location>
        <begin position="285"/>
        <end position="328"/>
    </location>
</feature>
<dbReference type="SUPFAM" id="SSF103481">
    <property type="entry name" value="Multidrug resistance efflux transporter EmrE"/>
    <property type="match status" value="1"/>
</dbReference>
<keyword evidence="11" id="KW-1185">Reference proteome</keyword>
<evidence type="ECO:0000256" key="4">
    <source>
        <dbReference type="ARBA" id="ARBA00022989"/>
    </source>
</evidence>
<dbReference type="PROSITE" id="PS51791">
    <property type="entry name" value="HSAC2"/>
    <property type="match status" value="1"/>
</dbReference>
<dbReference type="PROSITE" id="PS50275">
    <property type="entry name" value="SAC"/>
    <property type="match status" value="1"/>
</dbReference>
<feature type="transmembrane region" description="Helical" evidence="7">
    <location>
        <begin position="228"/>
        <end position="245"/>
    </location>
</feature>
<evidence type="ECO:0000256" key="1">
    <source>
        <dbReference type="ARBA" id="ARBA00004477"/>
    </source>
</evidence>
<keyword evidence="2 7" id="KW-0812">Transmembrane</keyword>
<dbReference type="Pfam" id="PF12456">
    <property type="entry name" value="hSac2"/>
    <property type="match status" value="1"/>
</dbReference>
<dbReference type="Pfam" id="PF02383">
    <property type="entry name" value="Syja_N"/>
    <property type="match status" value="1"/>
</dbReference>
<feature type="transmembrane region" description="Helical" evidence="7">
    <location>
        <begin position="190"/>
        <end position="207"/>
    </location>
</feature>
<keyword evidence="5 7" id="KW-0472">Membrane</keyword>
<proteinExistence type="predicted"/>
<dbReference type="PANTHER" id="PTHR45662">
    <property type="entry name" value="PHOSPHATIDYLINOSITIDE PHOSPHATASE SAC1"/>
    <property type="match status" value="1"/>
</dbReference>
<dbReference type="InterPro" id="IPR037185">
    <property type="entry name" value="EmrE-like"/>
</dbReference>